<comment type="caution">
    <text evidence="1">The sequence shown here is derived from an EMBL/GenBank/DDBJ whole genome shotgun (WGS) entry which is preliminary data.</text>
</comment>
<organism evidence="1 2">
    <name type="scientific">Stylosanthes scabra</name>
    <dbReference type="NCBI Taxonomy" id="79078"/>
    <lineage>
        <taxon>Eukaryota</taxon>
        <taxon>Viridiplantae</taxon>
        <taxon>Streptophyta</taxon>
        <taxon>Embryophyta</taxon>
        <taxon>Tracheophyta</taxon>
        <taxon>Spermatophyta</taxon>
        <taxon>Magnoliopsida</taxon>
        <taxon>eudicotyledons</taxon>
        <taxon>Gunneridae</taxon>
        <taxon>Pentapetalae</taxon>
        <taxon>rosids</taxon>
        <taxon>fabids</taxon>
        <taxon>Fabales</taxon>
        <taxon>Fabaceae</taxon>
        <taxon>Papilionoideae</taxon>
        <taxon>50 kb inversion clade</taxon>
        <taxon>dalbergioids sensu lato</taxon>
        <taxon>Dalbergieae</taxon>
        <taxon>Pterocarpus clade</taxon>
        <taxon>Stylosanthes</taxon>
    </lineage>
</organism>
<reference evidence="1 2" key="1">
    <citation type="journal article" date="2023" name="Plants (Basel)">
        <title>Bridging the Gap: Combining Genomics and Transcriptomics Approaches to Understand Stylosanthes scabra, an Orphan Legume from the Brazilian Caatinga.</title>
        <authorList>
            <person name="Ferreira-Neto J.R.C."/>
            <person name="da Silva M.D."/>
            <person name="Binneck E."/>
            <person name="de Melo N.F."/>
            <person name="da Silva R.H."/>
            <person name="de Melo A.L.T.M."/>
            <person name="Pandolfi V."/>
            <person name="Bustamante F.O."/>
            <person name="Brasileiro-Vidal A.C."/>
            <person name="Benko-Iseppon A.M."/>
        </authorList>
    </citation>
    <scope>NUCLEOTIDE SEQUENCE [LARGE SCALE GENOMIC DNA]</scope>
    <source>
        <tissue evidence="1">Leaves</tissue>
    </source>
</reference>
<evidence type="ECO:0000313" key="1">
    <source>
        <dbReference type="EMBL" id="MED6211376.1"/>
    </source>
</evidence>
<dbReference type="EMBL" id="JASCZI010242535">
    <property type="protein sequence ID" value="MED6211376.1"/>
    <property type="molecule type" value="Genomic_DNA"/>
</dbReference>
<protein>
    <submittedName>
        <fullName evidence="1">Uncharacterized protein</fullName>
    </submittedName>
</protein>
<proteinExistence type="predicted"/>
<sequence>MELVACIFQPHDLIHAVDKTTQVSFKMKLEKIYLRDFIVGSVARNGPAQICLTTGSALTFVDGYTMELPGVKIAKRSSFHRCSGSQQNLQQLDIHHSCDSSNAIATLTSAAWKVDHFAMIFVCEAVDLVRIGVCRGGRLAWIVQVIVDDFVEVQLEEQHLHELEEDHSVHLELC</sequence>
<evidence type="ECO:0000313" key="2">
    <source>
        <dbReference type="Proteomes" id="UP001341840"/>
    </source>
</evidence>
<dbReference type="Proteomes" id="UP001341840">
    <property type="component" value="Unassembled WGS sequence"/>
</dbReference>
<name>A0ABU6YPM7_9FABA</name>
<gene>
    <name evidence="1" type="ORF">PIB30_073115</name>
</gene>
<keyword evidence="2" id="KW-1185">Reference proteome</keyword>
<accession>A0ABU6YPM7</accession>